<feature type="compositionally biased region" description="Polar residues" evidence="1">
    <location>
        <begin position="213"/>
        <end position="224"/>
    </location>
</feature>
<feature type="compositionally biased region" description="Low complexity" evidence="1">
    <location>
        <begin position="138"/>
        <end position="164"/>
    </location>
</feature>
<reference evidence="2" key="2">
    <citation type="journal article" date="2022" name="Res Sq">
        <title>Comparative Genomics Reveals Insights into the Divergent Evolution of Astigmatic Mites and Household Pest Adaptations.</title>
        <authorList>
            <person name="Xiong Q."/>
            <person name="Wan A.T.-Y."/>
            <person name="Liu X.-Y."/>
            <person name="Fung C.S.-H."/>
            <person name="Xiao X."/>
            <person name="Malainual N."/>
            <person name="Hou J."/>
            <person name="Wang L."/>
            <person name="Wang M."/>
            <person name="Yang K."/>
            <person name="Cui Y."/>
            <person name="Leung E."/>
            <person name="Nong W."/>
            <person name="Shin S.-K."/>
            <person name="Au S."/>
            <person name="Jeong K.Y."/>
            <person name="Chew F.T."/>
            <person name="Hui J."/>
            <person name="Leung T.F."/>
            <person name="Tungtrongchitr A."/>
            <person name="Zhong N."/>
            <person name="Liu Z."/>
            <person name="Tsui S."/>
        </authorList>
    </citation>
    <scope>NUCLEOTIDE SEQUENCE</scope>
    <source>
        <strain evidence="2">Derf</strain>
        <tissue evidence="2">Whole organism</tissue>
    </source>
</reference>
<proteinExistence type="predicted"/>
<evidence type="ECO:0000313" key="2">
    <source>
        <dbReference type="EMBL" id="KAH9501198.1"/>
    </source>
</evidence>
<feature type="region of interest" description="Disordered" evidence="1">
    <location>
        <begin position="100"/>
        <end position="166"/>
    </location>
</feature>
<evidence type="ECO:0000313" key="3">
    <source>
        <dbReference type="Proteomes" id="UP000790347"/>
    </source>
</evidence>
<gene>
    <name evidence="2" type="ORF">DERF_012058</name>
</gene>
<keyword evidence="3" id="KW-1185">Reference proteome</keyword>
<accession>A0A922L344</accession>
<comment type="caution">
    <text evidence="2">The sequence shown here is derived from an EMBL/GenBank/DDBJ whole genome shotgun (WGS) entry which is preliminary data.</text>
</comment>
<feature type="compositionally biased region" description="Low complexity" evidence="1">
    <location>
        <begin position="197"/>
        <end position="210"/>
    </location>
</feature>
<dbReference type="AlphaFoldDB" id="A0A922L344"/>
<reference evidence="2" key="1">
    <citation type="submission" date="2013-05" db="EMBL/GenBank/DDBJ databases">
        <authorList>
            <person name="Yim A.K.Y."/>
            <person name="Chan T.F."/>
            <person name="Ji K.M."/>
            <person name="Liu X.Y."/>
            <person name="Zhou J.W."/>
            <person name="Li R.Q."/>
            <person name="Yang K.Y."/>
            <person name="Li J."/>
            <person name="Li M."/>
            <person name="Law P.T.W."/>
            <person name="Wu Y.L."/>
            <person name="Cai Z.L."/>
            <person name="Qin H."/>
            <person name="Bao Y."/>
            <person name="Leung R.K.K."/>
            <person name="Ng P.K.S."/>
            <person name="Zou J."/>
            <person name="Zhong X.J."/>
            <person name="Ran P.X."/>
            <person name="Zhong N.S."/>
            <person name="Liu Z.G."/>
            <person name="Tsui S.K.W."/>
        </authorList>
    </citation>
    <scope>NUCLEOTIDE SEQUENCE</scope>
    <source>
        <strain evidence="2">Derf</strain>
        <tissue evidence="2">Whole organism</tissue>
    </source>
</reference>
<feature type="region of interest" description="Disordered" evidence="1">
    <location>
        <begin position="190"/>
        <end position="224"/>
    </location>
</feature>
<evidence type="ECO:0000256" key="1">
    <source>
        <dbReference type="SAM" id="MobiDB-lite"/>
    </source>
</evidence>
<protein>
    <submittedName>
        <fullName evidence="2">Uncharacterized protein</fullName>
    </submittedName>
</protein>
<dbReference type="EMBL" id="ASGP02000006">
    <property type="protein sequence ID" value="KAH9501198.1"/>
    <property type="molecule type" value="Genomic_DNA"/>
</dbReference>
<organism evidence="2 3">
    <name type="scientific">Dermatophagoides farinae</name>
    <name type="common">American house dust mite</name>
    <dbReference type="NCBI Taxonomy" id="6954"/>
    <lineage>
        <taxon>Eukaryota</taxon>
        <taxon>Metazoa</taxon>
        <taxon>Ecdysozoa</taxon>
        <taxon>Arthropoda</taxon>
        <taxon>Chelicerata</taxon>
        <taxon>Arachnida</taxon>
        <taxon>Acari</taxon>
        <taxon>Acariformes</taxon>
        <taxon>Sarcoptiformes</taxon>
        <taxon>Astigmata</taxon>
        <taxon>Psoroptidia</taxon>
        <taxon>Analgoidea</taxon>
        <taxon>Pyroglyphidae</taxon>
        <taxon>Dermatophagoidinae</taxon>
        <taxon>Dermatophagoides</taxon>
    </lineage>
</organism>
<dbReference type="Proteomes" id="UP000790347">
    <property type="component" value="Unassembled WGS sequence"/>
</dbReference>
<feature type="compositionally biased region" description="Basic residues" evidence="1">
    <location>
        <begin position="117"/>
        <end position="137"/>
    </location>
</feature>
<sequence length="224" mass="25186">MVSQNELDRTIRYVLIRVECVERTDYNQNHPKKYSGEELNDELEALNHVRMNLNDFINRNQDLTVDQLCILKDLKHRLFGAIQKLKEATIYVSSNCMKNSTNDHHHHPSTMMMLQKSPKKISNKSNNHRNHNNKNKHQQSSSSSLLNNGGGDSSSTKNQSSNNNPLAFGGADCSTMIRFFVNQIHKNNPDIGINTGSPSSSSSLSPAPALQHQFETTFSPNPSP</sequence>
<name>A0A922L344_DERFA</name>